<dbReference type="GeneID" id="105366830"/>
<keyword evidence="2" id="KW-1185">Reference proteome</keyword>
<name>A0AAJ6YSY3_9HYME</name>
<keyword evidence="1" id="KW-0812">Transmembrane</keyword>
<evidence type="ECO:0000256" key="1">
    <source>
        <dbReference type="SAM" id="Phobius"/>
    </source>
</evidence>
<reference evidence="3" key="1">
    <citation type="submission" date="2025-08" db="UniProtKB">
        <authorList>
            <consortium name="RefSeq"/>
        </authorList>
    </citation>
    <scope>IDENTIFICATION</scope>
</reference>
<sequence length="187" mass="21363">MDKPLFVKVVIDFLEDMRTHLKDGVQVDISQESIVLSFEIVGPNKVDVAFHLEELSRMQKLNILGYLADAATSRFIHRITSSTVHNRIIALEQREIYTELKTPIFQSAILILAAASAFIISSLVILLVLYRKKMKMKNFTDTISVDYHLLAYKKQSVYIISGMENKDKEKEAVMSHQFITRTSEIIG</sequence>
<accession>A0AAJ6YSY3</accession>
<keyword evidence="1" id="KW-0472">Membrane</keyword>
<dbReference type="Proteomes" id="UP000695007">
    <property type="component" value="Unplaced"/>
</dbReference>
<dbReference type="KEGG" id="csol:105366830"/>
<dbReference type="RefSeq" id="XP_011503707.1">
    <property type="nucleotide sequence ID" value="XM_011505405.1"/>
</dbReference>
<feature type="transmembrane region" description="Helical" evidence="1">
    <location>
        <begin position="104"/>
        <end position="130"/>
    </location>
</feature>
<evidence type="ECO:0000313" key="3">
    <source>
        <dbReference type="RefSeq" id="XP_011503707.1"/>
    </source>
</evidence>
<keyword evidence="1" id="KW-1133">Transmembrane helix</keyword>
<evidence type="ECO:0000313" key="2">
    <source>
        <dbReference type="Proteomes" id="UP000695007"/>
    </source>
</evidence>
<proteinExistence type="predicted"/>
<protein>
    <submittedName>
        <fullName evidence="3">Uncharacterized protein LOC105366830</fullName>
    </submittedName>
</protein>
<gene>
    <name evidence="3" type="primary">LOC105366830</name>
</gene>
<organism evidence="2 3">
    <name type="scientific">Ceratosolen solmsi marchali</name>
    <dbReference type="NCBI Taxonomy" id="326594"/>
    <lineage>
        <taxon>Eukaryota</taxon>
        <taxon>Metazoa</taxon>
        <taxon>Ecdysozoa</taxon>
        <taxon>Arthropoda</taxon>
        <taxon>Hexapoda</taxon>
        <taxon>Insecta</taxon>
        <taxon>Pterygota</taxon>
        <taxon>Neoptera</taxon>
        <taxon>Endopterygota</taxon>
        <taxon>Hymenoptera</taxon>
        <taxon>Apocrita</taxon>
        <taxon>Proctotrupomorpha</taxon>
        <taxon>Chalcidoidea</taxon>
        <taxon>Agaonidae</taxon>
        <taxon>Agaoninae</taxon>
        <taxon>Ceratosolen</taxon>
    </lineage>
</organism>
<dbReference type="AlphaFoldDB" id="A0AAJ6YSY3"/>